<protein>
    <submittedName>
        <fullName evidence="1">Uncharacterized protein</fullName>
    </submittedName>
</protein>
<proteinExistence type="predicted"/>
<reference evidence="1" key="2">
    <citation type="journal article" date="2015" name="Fish Shellfish Immunol.">
        <title>Early steps in the European eel (Anguilla anguilla)-Vibrio vulnificus interaction in the gills: Role of the RtxA13 toxin.</title>
        <authorList>
            <person name="Callol A."/>
            <person name="Pajuelo D."/>
            <person name="Ebbesson L."/>
            <person name="Teles M."/>
            <person name="MacKenzie S."/>
            <person name="Amaro C."/>
        </authorList>
    </citation>
    <scope>NUCLEOTIDE SEQUENCE</scope>
</reference>
<dbReference type="EMBL" id="GBXM01105720">
    <property type="protein sequence ID" value="JAH02857.1"/>
    <property type="molecule type" value="Transcribed_RNA"/>
</dbReference>
<sequence length="40" mass="4436">MLFITSSDGLNSPVTEHSVKNILENIAEHQSREIQPLCIA</sequence>
<dbReference type="AlphaFoldDB" id="A0A0E9PF34"/>
<reference evidence="1" key="1">
    <citation type="submission" date="2014-11" db="EMBL/GenBank/DDBJ databases">
        <authorList>
            <person name="Amaro Gonzalez C."/>
        </authorList>
    </citation>
    <scope>NUCLEOTIDE SEQUENCE</scope>
</reference>
<accession>A0A0E9PF34</accession>
<name>A0A0E9PF34_ANGAN</name>
<organism evidence="1">
    <name type="scientific">Anguilla anguilla</name>
    <name type="common">European freshwater eel</name>
    <name type="synonym">Muraena anguilla</name>
    <dbReference type="NCBI Taxonomy" id="7936"/>
    <lineage>
        <taxon>Eukaryota</taxon>
        <taxon>Metazoa</taxon>
        <taxon>Chordata</taxon>
        <taxon>Craniata</taxon>
        <taxon>Vertebrata</taxon>
        <taxon>Euteleostomi</taxon>
        <taxon>Actinopterygii</taxon>
        <taxon>Neopterygii</taxon>
        <taxon>Teleostei</taxon>
        <taxon>Anguilliformes</taxon>
        <taxon>Anguillidae</taxon>
        <taxon>Anguilla</taxon>
    </lineage>
</organism>
<evidence type="ECO:0000313" key="1">
    <source>
        <dbReference type="EMBL" id="JAH02857.1"/>
    </source>
</evidence>